<dbReference type="AlphaFoldDB" id="A0A7L0ZES7"/>
<dbReference type="PANTHER" id="PTHR15347">
    <property type="entry name" value="SPERM-ASSOCIATED ANTIGEN 5"/>
    <property type="match status" value="1"/>
</dbReference>
<comment type="caution">
    <text evidence="2">The sequence shown here is derived from an EMBL/GenBank/DDBJ whole genome shotgun (WGS) entry which is preliminary data.</text>
</comment>
<reference evidence="2 3" key="1">
    <citation type="submission" date="2019-09" db="EMBL/GenBank/DDBJ databases">
        <title>Bird 10,000 Genomes (B10K) Project - Family phase.</title>
        <authorList>
            <person name="Zhang G."/>
        </authorList>
    </citation>
    <scope>NUCLEOTIDE SEQUENCE [LARGE SCALE GENOMIC DNA]</scope>
    <source>
        <strain evidence="2">B10K-DU-002-07</strain>
        <tissue evidence="2">Muscle</tissue>
    </source>
</reference>
<protein>
    <submittedName>
        <fullName evidence="2">SPAG5 protein</fullName>
    </submittedName>
</protein>
<evidence type="ECO:0000313" key="3">
    <source>
        <dbReference type="Proteomes" id="UP000564466"/>
    </source>
</evidence>
<dbReference type="GO" id="GO:0051988">
    <property type="term" value="P:regulation of attachment of spindle microtubules to kinetochore"/>
    <property type="evidence" value="ECO:0007669"/>
    <property type="project" value="InterPro"/>
</dbReference>
<evidence type="ECO:0000313" key="2">
    <source>
        <dbReference type="EMBL" id="NXM26679.1"/>
    </source>
</evidence>
<proteinExistence type="predicted"/>
<feature type="non-terminal residue" evidence="2">
    <location>
        <position position="348"/>
    </location>
</feature>
<gene>
    <name evidence="2" type="primary">Spag5_1</name>
    <name evidence="2" type="ORF">OXYCRI_R15797</name>
</gene>
<name>A0A7L0ZES7_9PASS</name>
<evidence type="ECO:0000256" key="1">
    <source>
        <dbReference type="SAM" id="MobiDB-lite"/>
    </source>
</evidence>
<organism evidence="2 3">
    <name type="scientific">Oxyruncus cristatus</name>
    <name type="common">sharpbill</name>
    <dbReference type="NCBI Taxonomy" id="114331"/>
    <lineage>
        <taxon>Eukaryota</taxon>
        <taxon>Metazoa</taxon>
        <taxon>Chordata</taxon>
        <taxon>Craniata</taxon>
        <taxon>Vertebrata</taxon>
        <taxon>Euteleostomi</taxon>
        <taxon>Archelosauria</taxon>
        <taxon>Archosauria</taxon>
        <taxon>Dinosauria</taxon>
        <taxon>Saurischia</taxon>
        <taxon>Theropoda</taxon>
        <taxon>Coelurosauria</taxon>
        <taxon>Aves</taxon>
        <taxon>Neognathae</taxon>
        <taxon>Neoaves</taxon>
        <taxon>Telluraves</taxon>
        <taxon>Australaves</taxon>
        <taxon>Passeriformes</taxon>
        <taxon>Cotingidae</taxon>
        <taxon>Oxyruncus</taxon>
    </lineage>
</organism>
<dbReference type="GO" id="GO:0051301">
    <property type="term" value="P:cell division"/>
    <property type="evidence" value="ECO:0007669"/>
    <property type="project" value="InterPro"/>
</dbReference>
<keyword evidence="3" id="KW-1185">Reference proteome</keyword>
<sequence length="348" mass="37208">SAGPLPCQGTPEGAESSAPAPPGQSPPGLASIGASVLEPAGSEATIAPVTSPELASGAVSWMLPLVWLEKTLNVPSLMESLRHSLSLHMPQQDANCSITPVASVVASTSTTPVASVVASTSTTPVASVVASTSTTPVASVVASTSTTPVASYEDISLGLWHLWAVPALSPLSVPSCPREQLKTLPRAELEGRLESTLIIIEALALQLRGWQESQRLLPGVGPAEQRDTITQTDITHPEGEEEIYHHLYLEQWKKTAVLQRQQGAEQDLQQELELAAKNLVAWSSQCLLFRGLADAAFQRLKDEQGALAQEREQVRALVSRCQAMLERVPSKLQSCLEERDAKRQRADE</sequence>
<feature type="non-terminal residue" evidence="2">
    <location>
        <position position="1"/>
    </location>
</feature>
<dbReference type="InterPro" id="IPR028728">
    <property type="entry name" value="Astrin"/>
</dbReference>
<dbReference type="Proteomes" id="UP000564466">
    <property type="component" value="Unassembled WGS sequence"/>
</dbReference>
<feature type="region of interest" description="Disordered" evidence="1">
    <location>
        <begin position="1"/>
        <end position="33"/>
    </location>
</feature>
<accession>A0A7L0ZES7</accession>
<dbReference type="EMBL" id="VXAY01001716">
    <property type="protein sequence ID" value="NXM26679.1"/>
    <property type="molecule type" value="Genomic_DNA"/>
</dbReference>
<dbReference type="PANTHER" id="PTHR15347:SF1">
    <property type="entry name" value="SPERM-ASSOCIATED ANTIGEN 5"/>
    <property type="match status" value="1"/>
</dbReference>